<accession>A0A2U3L9W6</accession>
<proteinExistence type="predicted"/>
<reference evidence="2" key="1">
    <citation type="submission" date="2018-02" db="EMBL/GenBank/DDBJ databases">
        <authorList>
            <person name="Hausmann B."/>
        </authorList>
    </citation>
    <scope>NUCLEOTIDE SEQUENCE [LARGE SCALE GENOMIC DNA]</scope>
    <source>
        <strain evidence="2">Peat soil MAG SbF1</strain>
    </source>
</reference>
<name>A0A2U3L9W6_9FIRM</name>
<evidence type="ECO:0000313" key="2">
    <source>
        <dbReference type="Proteomes" id="UP000238916"/>
    </source>
</evidence>
<dbReference type="EMBL" id="OMOF01000357">
    <property type="protein sequence ID" value="SPF48707.1"/>
    <property type="molecule type" value="Genomic_DNA"/>
</dbReference>
<dbReference type="Proteomes" id="UP000238916">
    <property type="component" value="Unassembled WGS sequence"/>
</dbReference>
<organism evidence="1 2">
    <name type="scientific">Candidatus Desulfosporosinus infrequens</name>
    <dbReference type="NCBI Taxonomy" id="2043169"/>
    <lineage>
        <taxon>Bacteria</taxon>
        <taxon>Bacillati</taxon>
        <taxon>Bacillota</taxon>
        <taxon>Clostridia</taxon>
        <taxon>Eubacteriales</taxon>
        <taxon>Desulfitobacteriaceae</taxon>
        <taxon>Desulfosporosinus</taxon>
    </lineage>
</organism>
<protein>
    <submittedName>
        <fullName evidence="1">Uncharacterized protein</fullName>
    </submittedName>
</protein>
<dbReference type="AlphaFoldDB" id="A0A2U3L9W6"/>
<gene>
    <name evidence="1" type="ORF">SBF1_420003</name>
</gene>
<evidence type="ECO:0000313" key="1">
    <source>
        <dbReference type="EMBL" id="SPF48707.1"/>
    </source>
</evidence>
<sequence>MERGKQAWSKSGNTRTMFLTIIGGYMLISNAVGTTANNTTTSICDS</sequence>